<dbReference type="Gene3D" id="3.10.580.10">
    <property type="entry name" value="CBS-domain"/>
    <property type="match status" value="1"/>
</dbReference>
<evidence type="ECO:0000313" key="15">
    <source>
        <dbReference type="Proteomes" id="UP000680588"/>
    </source>
</evidence>
<keyword evidence="15" id="KW-1185">Reference proteome</keyword>
<protein>
    <submittedName>
        <fullName evidence="14">Hemolysin family protein</fullName>
    </submittedName>
</protein>
<evidence type="ECO:0000256" key="4">
    <source>
        <dbReference type="ARBA" id="ARBA00022692"/>
    </source>
</evidence>
<feature type="transmembrane region" description="Helical" evidence="11">
    <location>
        <begin position="6"/>
        <end position="30"/>
    </location>
</feature>
<dbReference type="InterPro" id="IPR000644">
    <property type="entry name" value="CBS_dom"/>
</dbReference>
<evidence type="ECO:0000259" key="12">
    <source>
        <dbReference type="PROSITE" id="PS51371"/>
    </source>
</evidence>
<evidence type="ECO:0000256" key="8">
    <source>
        <dbReference type="ARBA" id="ARBA00023136"/>
    </source>
</evidence>
<evidence type="ECO:0000256" key="3">
    <source>
        <dbReference type="ARBA" id="ARBA00022475"/>
    </source>
</evidence>
<reference evidence="14" key="1">
    <citation type="submission" date="2021-06" db="EMBL/GenBank/DDBJ databases">
        <title>Novel species in genus Arthrobacter.</title>
        <authorList>
            <person name="Zhang G."/>
        </authorList>
    </citation>
    <scope>NUCLEOTIDE SEQUENCE</scope>
    <source>
        <strain evidence="14">Zg-ZUI122</strain>
    </source>
</reference>
<dbReference type="InterPro" id="IPR036318">
    <property type="entry name" value="FAD-bd_PCMH-like_sf"/>
</dbReference>
<keyword evidence="6 10" id="KW-1133">Transmembrane helix</keyword>
<dbReference type="InterPro" id="IPR044751">
    <property type="entry name" value="Ion_transp-like_CBS"/>
</dbReference>
<dbReference type="SMART" id="SM01091">
    <property type="entry name" value="CorC_HlyC"/>
    <property type="match status" value="1"/>
</dbReference>
<sequence>MDGATLFNLLLVVFFVLLGGIFAGTEMALVSLRESQISRIESSGAGGRKIAELARNPNLFLSSIQIGVTLSGFFSAAYGASALAPALAPALRGLGFAPAAADATAFILLTLAVAYLSLVLGELVPKRLAMQNAERFTRLLAPPLNVFAVIIRPVIKLLSVSTDAVVRVLGGDPKVKTPPITSQELWDMVAASPVLAEDSRRILSDVFGAGDRLLQEVMRPRPEVKFLSAELTVAEARAIVHVLPYSRYPVIRDSPDDVVGFIHVRDLLREEDDGGNGLGGPRTLGDIARPIHFLPGTAPVVPSLSRMRRDGSHIAVVADEYGGTDGIVTLEDLVEELVGEIYDEYDTLRDPEDRHRRIRGDLVVDGALILQEFERLTGFALPEGQYETVGGYIMERLGRIARPGDVVGAPGCELEVLSLSRRRIVAVRVIPDSKEAD</sequence>
<dbReference type="InterPro" id="IPR051676">
    <property type="entry name" value="UPF0053_domain"/>
</dbReference>
<accession>A0A975S450</accession>
<feature type="domain" description="CBS" evidence="12">
    <location>
        <begin position="218"/>
        <end position="278"/>
    </location>
</feature>
<evidence type="ECO:0000256" key="1">
    <source>
        <dbReference type="ARBA" id="ARBA00004651"/>
    </source>
</evidence>
<dbReference type="PROSITE" id="PS51371">
    <property type="entry name" value="CBS"/>
    <property type="match status" value="2"/>
</dbReference>
<dbReference type="Pfam" id="PF03471">
    <property type="entry name" value="CorC_HlyC"/>
    <property type="match status" value="1"/>
</dbReference>
<name>A0A975S450_9MICC</name>
<evidence type="ECO:0000256" key="5">
    <source>
        <dbReference type="ARBA" id="ARBA00022737"/>
    </source>
</evidence>
<keyword evidence="4 10" id="KW-0812">Transmembrane</keyword>
<dbReference type="Pfam" id="PF00571">
    <property type="entry name" value="CBS"/>
    <property type="match status" value="2"/>
</dbReference>
<comment type="subcellular location">
    <subcellularLocation>
        <location evidence="1">Cell membrane</location>
        <topology evidence="1">Multi-pass membrane protein</topology>
    </subcellularLocation>
</comment>
<feature type="transmembrane region" description="Helical" evidence="11">
    <location>
        <begin position="103"/>
        <end position="124"/>
    </location>
</feature>
<dbReference type="InterPro" id="IPR016169">
    <property type="entry name" value="FAD-bd_PCMH_sub2"/>
</dbReference>
<evidence type="ECO:0000256" key="6">
    <source>
        <dbReference type="ARBA" id="ARBA00022989"/>
    </source>
</evidence>
<evidence type="ECO:0000256" key="2">
    <source>
        <dbReference type="ARBA" id="ARBA00006337"/>
    </source>
</evidence>
<dbReference type="InterPro" id="IPR005170">
    <property type="entry name" value="Transptr-assoc_dom"/>
</dbReference>
<keyword evidence="3" id="KW-1003">Cell membrane</keyword>
<dbReference type="CDD" id="cd04590">
    <property type="entry name" value="CBS_pair_CorC_HlyC_assoc"/>
    <property type="match status" value="1"/>
</dbReference>
<dbReference type="AlphaFoldDB" id="A0A975S450"/>
<feature type="transmembrane region" description="Helical" evidence="11">
    <location>
        <begin position="59"/>
        <end position="83"/>
    </location>
</feature>
<dbReference type="GO" id="GO:0050660">
    <property type="term" value="F:flavin adenine dinucleotide binding"/>
    <property type="evidence" value="ECO:0007669"/>
    <property type="project" value="InterPro"/>
</dbReference>
<dbReference type="GO" id="GO:0005886">
    <property type="term" value="C:plasma membrane"/>
    <property type="evidence" value="ECO:0007669"/>
    <property type="project" value="UniProtKB-SubCell"/>
</dbReference>
<dbReference type="PANTHER" id="PTHR43099">
    <property type="entry name" value="UPF0053 PROTEIN YRKA"/>
    <property type="match status" value="1"/>
</dbReference>
<keyword evidence="8 10" id="KW-0472">Membrane</keyword>
<keyword evidence="7 9" id="KW-0129">CBS domain</keyword>
<feature type="domain" description="CNNM transmembrane" evidence="13">
    <location>
        <begin position="1"/>
        <end position="205"/>
    </location>
</feature>
<proteinExistence type="inferred from homology"/>
<dbReference type="InterPro" id="IPR046342">
    <property type="entry name" value="CBS_dom_sf"/>
</dbReference>
<dbReference type="InterPro" id="IPR002550">
    <property type="entry name" value="CNNM"/>
</dbReference>
<gene>
    <name evidence="14" type="ORF">KG104_09510</name>
</gene>
<evidence type="ECO:0000313" key="14">
    <source>
        <dbReference type="EMBL" id="QWQ34798.1"/>
    </source>
</evidence>
<feature type="domain" description="CBS" evidence="12">
    <location>
        <begin position="287"/>
        <end position="344"/>
    </location>
</feature>
<evidence type="ECO:0000256" key="9">
    <source>
        <dbReference type="PROSITE-ProRule" id="PRU00703"/>
    </source>
</evidence>
<comment type="similarity">
    <text evidence="2">Belongs to the UPF0053 family.</text>
</comment>
<evidence type="ECO:0000256" key="10">
    <source>
        <dbReference type="PROSITE-ProRule" id="PRU01193"/>
    </source>
</evidence>
<dbReference type="EMBL" id="CP076456">
    <property type="protein sequence ID" value="QWQ34798.1"/>
    <property type="molecule type" value="Genomic_DNA"/>
</dbReference>
<dbReference type="KEGG" id="asun:KG104_09510"/>
<dbReference type="RefSeq" id="WP_207346877.1">
    <property type="nucleotide sequence ID" value="NZ_CP076456.1"/>
</dbReference>
<evidence type="ECO:0000256" key="7">
    <source>
        <dbReference type="ARBA" id="ARBA00023122"/>
    </source>
</evidence>
<dbReference type="SUPFAM" id="SSF56176">
    <property type="entry name" value="FAD-binding/transporter-associated domain-like"/>
    <property type="match status" value="1"/>
</dbReference>
<dbReference type="Gene3D" id="3.30.465.10">
    <property type="match status" value="1"/>
</dbReference>
<dbReference type="PROSITE" id="PS51846">
    <property type="entry name" value="CNNM"/>
    <property type="match status" value="1"/>
</dbReference>
<dbReference type="SUPFAM" id="SSF54631">
    <property type="entry name" value="CBS-domain pair"/>
    <property type="match status" value="1"/>
</dbReference>
<organism evidence="14 15">
    <name type="scientific">Arthrobacter sunyaminii</name>
    <dbReference type="NCBI Taxonomy" id="2816859"/>
    <lineage>
        <taxon>Bacteria</taxon>
        <taxon>Bacillati</taxon>
        <taxon>Actinomycetota</taxon>
        <taxon>Actinomycetes</taxon>
        <taxon>Micrococcales</taxon>
        <taxon>Micrococcaceae</taxon>
        <taxon>Arthrobacter</taxon>
    </lineage>
</organism>
<dbReference type="Proteomes" id="UP000680588">
    <property type="component" value="Chromosome"/>
</dbReference>
<keyword evidence="5" id="KW-0677">Repeat</keyword>
<evidence type="ECO:0000256" key="11">
    <source>
        <dbReference type="SAM" id="Phobius"/>
    </source>
</evidence>
<dbReference type="PANTHER" id="PTHR43099:SF5">
    <property type="entry name" value="HLYC_CORC FAMILY TRANSPORTER"/>
    <property type="match status" value="1"/>
</dbReference>
<dbReference type="Pfam" id="PF01595">
    <property type="entry name" value="CNNM"/>
    <property type="match status" value="1"/>
</dbReference>
<evidence type="ECO:0000259" key="13">
    <source>
        <dbReference type="PROSITE" id="PS51846"/>
    </source>
</evidence>